<dbReference type="PANTHER" id="PTHR33824">
    <property type="entry name" value="POLYKETIDE CYCLASE/DEHYDRASE AND LIPID TRANSPORT SUPERFAMILY PROTEIN"/>
    <property type="match status" value="1"/>
</dbReference>
<dbReference type="CDD" id="cd07817">
    <property type="entry name" value="SRPBCC_8"/>
    <property type="match status" value="1"/>
</dbReference>
<dbReference type="Proteomes" id="UP000635726">
    <property type="component" value="Unassembled WGS sequence"/>
</dbReference>
<dbReference type="Pfam" id="PF03364">
    <property type="entry name" value="Polyketide_cyc"/>
    <property type="match status" value="1"/>
</dbReference>
<feature type="domain" description="Coenzyme Q-binding protein COQ10 START" evidence="2">
    <location>
        <begin position="104"/>
        <end position="219"/>
    </location>
</feature>
<dbReference type="RefSeq" id="WP_229670758.1">
    <property type="nucleotide sequence ID" value="NZ_BMOE01000002.1"/>
</dbReference>
<reference evidence="3" key="1">
    <citation type="journal article" date="2014" name="Int. J. Syst. Evol. Microbiol.">
        <title>Complete genome sequence of Corynebacterium casei LMG S-19264T (=DSM 44701T), isolated from a smear-ripened cheese.</title>
        <authorList>
            <consortium name="US DOE Joint Genome Institute (JGI-PGF)"/>
            <person name="Walter F."/>
            <person name="Albersmeier A."/>
            <person name="Kalinowski J."/>
            <person name="Ruckert C."/>
        </authorList>
    </citation>
    <scope>NUCLEOTIDE SEQUENCE</scope>
    <source>
        <strain evidence="3">JCM 14371</strain>
    </source>
</reference>
<protein>
    <submittedName>
        <fullName evidence="3">Cyclase</fullName>
    </submittedName>
</protein>
<evidence type="ECO:0000259" key="2">
    <source>
        <dbReference type="Pfam" id="PF03364"/>
    </source>
</evidence>
<gene>
    <name evidence="3" type="ORF">GCM10008939_08360</name>
</gene>
<dbReference type="EMBL" id="BMOE01000002">
    <property type="protein sequence ID" value="GGJ66556.1"/>
    <property type="molecule type" value="Genomic_DNA"/>
</dbReference>
<evidence type="ECO:0000313" key="3">
    <source>
        <dbReference type="EMBL" id="GGJ66556.1"/>
    </source>
</evidence>
<dbReference type="PANTHER" id="PTHR33824:SF7">
    <property type="entry name" value="POLYKETIDE CYCLASE_DEHYDRASE AND LIPID TRANSPORT SUPERFAMILY PROTEIN"/>
    <property type="match status" value="1"/>
</dbReference>
<evidence type="ECO:0000313" key="4">
    <source>
        <dbReference type="Proteomes" id="UP000635726"/>
    </source>
</evidence>
<dbReference type="InterPro" id="IPR005031">
    <property type="entry name" value="COQ10_START"/>
</dbReference>
<proteinExistence type="predicted"/>
<name>A0A917P8C4_9DEIO</name>
<dbReference type="InterPro" id="IPR023393">
    <property type="entry name" value="START-like_dom_sf"/>
</dbReference>
<accession>A0A917P8C4</accession>
<dbReference type="Gene3D" id="3.30.530.20">
    <property type="match status" value="1"/>
</dbReference>
<reference evidence="3" key="2">
    <citation type="submission" date="2020-09" db="EMBL/GenBank/DDBJ databases">
        <authorList>
            <person name="Sun Q."/>
            <person name="Ohkuma M."/>
        </authorList>
    </citation>
    <scope>NUCLEOTIDE SEQUENCE</scope>
    <source>
        <strain evidence="3">JCM 14371</strain>
    </source>
</reference>
<dbReference type="InterPro" id="IPR047137">
    <property type="entry name" value="ORF3"/>
</dbReference>
<dbReference type="AlphaFoldDB" id="A0A917P8C4"/>
<organism evidence="3 4">
    <name type="scientific">Deinococcus aquiradiocola</name>
    <dbReference type="NCBI Taxonomy" id="393059"/>
    <lineage>
        <taxon>Bacteria</taxon>
        <taxon>Thermotogati</taxon>
        <taxon>Deinococcota</taxon>
        <taxon>Deinococci</taxon>
        <taxon>Deinococcales</taxon>
        <taxon>Deinococcaceae</taxon>
        <taxon>Deinococcus</taxon>
    </lineage>
</organism>
<feature type="region of interest" description="Disordered" evidence="1">
    <location>
        <begin position="1"/>
        <end position="32"/>
    </location>
</feature>
<dbReference type="SUPFAM" id="SSF55961">
    <property type="entry name" value="Bet v1-like"/>
    <property type="match status" value="1"/>
</dbReference>
<evidence type="ECO:0000256" key="1">
    <source>
        <dbReference type="SAM" id="MobiDB-lite"/>
    </source>
</evidence>
<sequence>MTGGNRVRAGGVEAPQVRSSLPPNPLNRPAISSGPERAVWGALAAGVGTLAFGRRHGPLARVALLALGGGLVTLAATGRNPLYDALKLRQNDAGEILVREAVTVGRPPHEVYARWRDLSRLPDFMEMLERIEVLHGTRSRWTVRGPAGPLTFEAELTADEPGQRIAWRTVPGPGVQHHGEVTFRPAPGDRGTEVLARYGYAPPGGPAGAAIARILNHEPGQRTRDDLMRLKRIMELGFIPTAKGQTSGRGVRAGKV</sequence>
<comment type="caution">
    <text evidence="3">The sequence shown here is derived from an EMBL/GenBank/DDBJ whole genome shotgun (WGS) entry which is preliminary data.</text>
</comment>
<keyword evidence="4" id="KW-1185">Reference proteome</keyword>